<proteinExistence type="predicted"/>
<keyword evidence="4" id="KW-1185">Reference proteome</keyword>
<name>A0ABT2A0C4_9BURK</name>
<dbReference type="EMBL" id="JANUGX010000001">
    <property type="protein sequence ID" value="MCS0587632.1"/>
    <property type="molecule type" value="Genomic_DNA"/>
</dbReference>
<sequence length="143" mass="15043">MAEWMGWLAAAGVLVILELFTGTFYLLMIAIGLAVGGVVALLGAGGPVQTIAAAAVGVLATALLHRSRFGRPARHDASRDRNVNLDIGQRVTVPAWDNGRARVMYRGALWDVELGQGATPQAGDFRIVEVQGSRLVVANAAHS</sequence>
<organism evidence="3 4">
    <name type="scientific">Massilia norwichensis</name>
    <dbReference type="NCBI Taxonomy" id="1442366"/>
    <lineage>
        <taxon>Bacteria</taxon>
        <taxon>Pseudomonadati</taxon>
        <taxon>Pseudomonadota</taxon>
        <taxon>Betaproteobacteria</taxon>
        <taxon>Burkholderiales</taxon>
        <taxon>Oxalobacteraceae</taxon>
        <taxon>Telluria group</taxon>
        <taxon>Massilia</taxon>
    </lineage>
</organism>
<gene>
    <name evidence="3" type="ORF">NX782_00260</name>
</gene>
<reference evidence="3 4" key="1">
    <citation type="submission" date="2022-08" db="EMBL/GenBank/DDBJ databases">
        <title>Reclassification of Massilia species as members of the genera Telluria, Duganella, Pseudoduganella, Mokoshia gen. nov. and Zemynaea gen. nov. using orthogonal and non-orthogonal genome-based approaches.</title>
        <authorList>
            <person name="Bowman J.P."/>
        </authorList>
    </citation>
    <scope>NUCLEOTIDE SEQUENCE [LARGE SCALE GENOMIC DNA]</scope>
    <source>
        <strain evidence="3 4">LMG 28164</strain>
    </source>
</reference>
<dbReference type="Proteomes" id="UP001205560">
    <property type="component" value="Unassembled WGS sequence"/>
</dbReference>
<dbReference type="InterPro" id="IPR002810">
    <property type="entry name" value="NfeD-like_C"/>
</dbReference>
<keyword evidence="1" id="KW-1133">Transmembrane helix</keyword>
<protein>
    <submittedName>
        <fullName evidence="3">NfeD family protein</fullName>
    </submittedName>
</protein>
<evidence type="ECO:0000256" key="1">
    <source>
        <dbReference type="SAM" id="Phobius"/>
    </source>
</evidence>
<dbReference type="Pfam" id="PF01957">
    <property type="entry name" value="NfeD"/>
    <property type="match status" value="1"/>
</dbReference>
<feature type="transmembrane region" description="Helical" evidence="1">
    <location>
        <begin position="7"/>
        <end position="33"/>
    </location>
</feature>
<evidence type="ECO:0000259" key="2">
    <source>
        <dbReference type="Pfam" id="PF01957"/>
    </source>
</evidence>
<feature type="domain" description="NfeD-like C-terminal" evidence="2">
    <location>
        <begin position="84"/>
        <end position="137"/>
    </location>
</feature>
<evidence type="ECO:0000313" key="3">
    <source>
        <dbReference type="EMBL" id="MCS0587632.1"/>
    </source>
</evidence>
<accession>A0ABT2A0C4</accession>
<keyword evidence="1" id="KW-0812">Transmembrane</keyword>
<evidence type="ECO:0000313" key="4">
    <source>
        <dbReference type="Proteomes" id="UP001205560"/>
    </source>
</evidence>
<comment type="caution">
    <text evidence="3">The sequence shown here is derived from an EMBL/GenBank/DDBJ whole genome shotgun (WGS) entry which is preliminary data.</text>
</comment>
<keyword evidence="1" id="KW-0472">Membrane</keyword>
<dbReference type="RefSeq" id="WP_258843470.1">
    <property type="nucleotide sequence ID" value="NZ_JANUGX010000001.1"/>
</dbReference>
<feature type="transmembrane region" description="Helical" evidence="1">
    <location>
        <begin position="39"/>
        <end position="64"/>
    </location>
</feature>